<dbReference type="GO" id="GO:0009893">
    <property type="term" value="P:positive regulation of metabolic process"/>
    <property type="evidence" value="ECO:0007669"/>
    <property type="project" value="UniProtKB-ARBA"/>
</dbReference>
<feature type="compositionally biased region" description="Basic residues" evidence="4">
    <location>
        <begin position="319"/>
        <end position="336"/>
    </location>
</feature>
<dbReference type="Pfam" id="PF13639">
    <property type="entry name" value="zf-RING_2"/>
    <property type="match status" value="1"/>
</dbReference>
<dbReference type="InterPro" id="IPR039133">
    <property type="entry name" value="RNF25"/>
</dbReference>
<dbReference type="PANTHER" id="PTHR13198:SF4">
    <property type="entry name" value="E3 UBIQUITIN-PROTEIN LIGASE RNF25"/>
    <property type="match status" value="1"/>
</dbReference>
<dbReference type="GO" id="GO:0033554">
    <property type="term" value="P:cellular response to stress"/>
    <property type="evidence" value="ECO:0007669"/>
    <property type="project" value="UniProtKB-ARBA"/>
</dbReference>
<protein>
    <submittedName>
        <fullName evidence="7">CSON014671 protein</fullName>
    </submittedName>
</protein>
<dbReference type="CDD" id="cd23818">
    <property type="entry name" value="RWD_RNF25"/>
    <property type="match status" value="1"/>
</dbReference>
<feature type="domain" description="RWD" evidence="6">
    <location>
        <begin position="6"/>
        <end position="116"/>
    </location>
</feature>
<dbReference type="InterPro" id="IPR016135">
    <property type="entry name" value="UBQ-conjugating_enzyme/RWD"/>
</dbReference>
<evidence type="ECO:0000259" key="6">
    <source>
        <dbReference type="PROSITE" id="PS50908"/>
    </source>
</evidence>
<dbReference type="FunFam" id="3.30.40.10:FF:000215">
    <property type="entry name" value="E3 ubiquitin-protein ligase RNF25"/>
    <property type="match status" value="1"/>
</dbReference>
<accession>A0A336KUQ1</accession>
<evidence type="ECO:0000256" key="4">
    <source>
        <dbReference type="SAM" id="MobiDB-lite"/>
    </source>
</evidence>
<evidence type="ECO:0000313" key="8">
    <source>
        <dbReference type="EMBL" id="SSX27588.1"/>
    </source>
</evidence>
<organism evidence="7">
    <name type="scientific">Culicoides sonorensis</name>
    <name type="common">Biting midge</name>
    <dbReference type="NCBI Taxonomy" id="179676"/>
    <lineage>
        <taxon>Eukaryota</taxon>
        <taxon>Metazoa</taxon>
        <taxon>Ecdysozoa</taxon>
        <taxon>Arthropoda</taxon>
        <taxon>Hexapoda</taxon>
        <taxon>Insecta</taxon>
        <taxon>Pterygota</taxon>
        <taxon>Neoptera</taxon>
        <taxon>Endopterygota</taxon>
        <taxon>Diptera</taxon>
        <taxon>Nematocera</taxon>
        <taxon>Chironomoidea</taxon>
        <taxon>Ceratopogonidae</taxon>
        <taxon>Ceratopogoninae</taxon>
        <taxon>Culicoides</taxon>
        <taxon>Monoculicoides</taxon>
    </lineage>
</organism>
<dbReference type="PROSITE" id="PS50908">
    <property type="entry name" value="RWD"/>
    <property type="match status" value="1"/>
</dbReference>
<sequence>MEALLDEIESLEAILMEDVKITRNLESNFPELIETTIFPTTCEDTERQYVCITLQIMPTKEYPETKPDFKLRNPRGLDDSCINSIEKAIKAKLEESIGLPVVFDLIDLIREHLTESNVPTGQCVICLYGFQDGDDFTKTSCYHYLHSHCLSIWLQNAKRNYYEEQSKLPNWQRSEGKPFQSTCPVCRDTIDIDVEKLKEAKTPQELENAPQFTLTEELKQLQAEMAKLFMHQKQKGGIIDASVEDKTLIAIDPEGAANEPKRKPPPQQDNAKINRSNQQASNSAQKPIQKPIDDENESEDDEVDDRRRRIGGRRDRYYNHKGKRNYGRHRNHDSNR</sequence>
<reference evidence="8" key="2">
    <citation type="submission" date="2018-07" db="EMBL/GenBank/DDBJ databases">
        <authorList>
            <person name="Quirk P.G."/>
            <person name="Krulwich T.A."/>
        </authorList>
    </citation>
    <scope>NUCLEOTIDE SEQUENCE</scope>
</reference>
<evidence type="ECO:0000256" key="1">
    <source>
        <dbReference type="ARBA" id="ARBA00022771"/>
    </source>
</evidence>
<feature type="compositionally biased region" description="Basic and acidic residues" evidence="4">
    <location>
        <begin position="304"/>
        <end position="318"/>
    </location>
</feature>
<keyword evidence="1 3" id="KW-0863">Zinc-finger</keyword>
<dbReference type="SUPFAM" id="SSF57850">
    <property type="entry name" value="RING/U-box"/>
    <property type="match status" value="1"/>
</dbReference>
<dbReference type="InterPro" id="IPR006575">
    <property type="entry name" value="RWD_dom"/>
</dbReference>
<feature type="compositionally biased region" description="Acidic residues" evidence="4">
    <location>
        <begin position="294"/>
        <end position="303"/>
    </location>
</feature>
<dbReference type="GO" id="GO:0010468">
    <property type="term" value="P:regulation of gene expression"/>
    <property type="evidence" value="ECO:0007669"/>
    <property type="project" value="UniProtKB-ARBA"/>
</dbReference>
<dbReference type="PROSITE" id="PS50089">
    <property type="entry name" value="ZF_RING_2"/>
    <property type="match status" value="1"/>
</dbReference>
<dbReference type="GO" id="GO:0051246">
    <property type="term" value="P:regulation of protein metabolic process"/>
    <property type="evidence" value="ECO:0007669"/>
    <property type="project" value="UniProtKB-ARBA"/>
</dbReference>
<evidence type="ECO:0000256" key="3">
    <source>
        <dbReference type="PROSITE-ProRule" id="PRU00175"/>
    </source>
</evidence>
<feature type="compositionally biased region" description="Polar residues" evidence="4">
    <location>
        <begin position="268"/>
        <end position="286"/>
    </location>
</feature>
<feature type="domain" description="RING-type" evidence="5">
    <location>
        <begin position="123"/>
        <end position="187"/>
    </location>
</feature>
<dbReference type="GO" id="GO:0005634">
    <property type="term" value="C:nucleus"/>
    <property type="evidence" value="ECO:0007669"/>
    <property type="project" value="TreeGrafter"/>
</dbReference>
<proteinExistence type="predicted"/>
<dbReference type="Gene3D" id="3.30.40.10">
    <property type="entry name" value="Zinc/RING finger domain, C3HC4 (zinc finger)"/>
    <property type="match status" value="1"/>
</dbReference>
<gene>
    <name evidence="7" type="primary">CSON014671</name>
</gene>
<dbReference type="Gene3D" id="3.10.110.10">
    <property type="entry name" value="Ubiquitin Conjugating Enzyme"/>
    <property type="match status" value="1"/>
</dbReference>
<evidence type="ECO:0000313" key="7">
    <source>
        <dbReference type="EMBL" id="SSX07245.1"/>
    </source>
</evidence>
<dbReference type="VEuPathDB" id="VectorBase:CSON014671"/>
<dbReference type="EMBL" id="UFQT01000845">
    <property type="protein sequence ID" value="SSX27588.1"/>
    <property type="molecule type" value="Genomic_DNA"/>
</dbReference>
<dbReference type="GO" id="GO:0008270">
    <property type="term" value="F:zinc ion binding"/>
    <property type="evidence" value="ECO:0007669"/>
    <property type="project" value="UniProtKB-KW"/>
</dbReference>
<dbReference type="FunFam" id="3.10.110.10:FF:000050">
    <property type="entry name" value="eIF-2-alpha kinase GCN2"/>
    <property type="match status" value="1"/>
</dbReference>
<dbReference type="Pfam" id="PF05773">
    <property type="entry name" value="RWD"/>
    <property type="match status" value="1"/>
</dbReference>
<keyword evidence="1 3" id="KW-0479">Metal-binding</keyword>
<dbReference type="InterPro" id="IPR013083">
    <property type="entry name" value="Znf_RING/FYVE/PHD"/>
</dbReference>
<evidence type="ECO:0000256" key="2">
    <source>
        <dbReference type="ARBA" id="ARBA00022833"/>
    </source>
</evidence>
<dbReference type="PANTHER" id="PTHR13198">
    <property type="entry name" value="RING FINGER PROTEIN 25"/>
    <property type="match status" value="1"/>
</dbReference>
<dbReference type="AlphaFoldDB" id="A0A336KUQ1"/>
<evidence type="ECO:0000259" key="5">
    <source>
        <dbReference type="PROSITE" id="PS50089"/>
    </source>
</evidence>
<feature type="region of interest" description="Disordered" evidence="4">
    <location>
        <begin position="253"/>
        <end position="336"/>
    </location>
</feature>
<dbReference type="CDD" id="cd16470">
    <property type="entry name" value="RING-H2_RNF25"/>
    <property type="match status" value="1"/>
</dbReference>
<keyword evidence="2" id="KW-0862">Zinc</keyword>
<name>A0A336KUQ1_CULSO</name>
<dbReference type="GO" id="GO:0061630">
    <property type="term" value="F:ubiquitin protein ligase activity"/>
    <property type="evidence" value="ECO:0007669"/>
    <property type="project" value="InterPro"/>
</dbReference>
<dbReference type="SMART" id="SM00591">
    <property type="entry name" value="RWD"/>
    <property type="match status" value="1"/>
</dbReference>
<dbReference type="EMBL" id="UFQS01000845">
    <property type="protein sequence ID" value="SSX07245.1"/>
    <property type="molecule type" value="Genomic_DNA"/>
</dbReference>
<dbReference type="GO" id="GO:0016567">
    <property type="term" value="P:protein ubiquitination"/>
    <property type="evidence" value="ECO:0007669"/>
    <property type="project" value="TreeGrafter"/>
</dbReference>
<reference evidence="7" key="1">
    <citation type="submission" date="2018-04" db="EMBL/GenBank/DDBJ databases">
        <authorList>
            <person name="Go L.Y."/>
            <person name="Mitchell J.A."/>
        </authorList>
    </citation>
    <scope>NUCLEOTIDE SEQUENCE</scope>
    <source>
        <tissue evidence="7">Whole organism</tissue>
    </source>
</reference>
<dbReference type="InterPro" id="IPR001841">
    <property type="entry name" value="Znf_RING"/>
</dbReference>
<dbReference type="SUPFAM" id="SSF54495">
    <property type="entry name" value="UBC-like"/>
    <property type="match status" value="1"/>
</dbReference>
<dbReference type="SMART" id="SM00184">
    <property type="entry name" value="RING"/>
    <property type="match status" value="1"/>
</dbReference>